<accession>A0A1B1UD35</accession>
<name>A0A1B1UD35_9BRAD</name>
<dbReference type="RefSeq" id="WP_065727955.1">
    <property type="nucleotide sequence ID" value="NZ_CP016428.1"/>
</dbReference>
<reference evidence="1 2" key="1">
    <citation type="submission" date="2016-07" db="EMBL/GenBank/DDBJ databases">
        <title>Complete genome sequence of Bradyrhizobium icense LMTR 13T, a potential inoculant strain isolated from lima bean (Phaseolus lunatus) in Peru.</title>
        <authorList>
            <person name="Ormeno-Orrillo E."/>
            <person name="Duran D."/>
            <person name="Rogel M.A."/>
            <person name="Rey L."/>
            <person name="Imperial J."/>
            <person name="Ruiz-Argueso T."/>
            <person name="Martinez-Romero E."/>
        </authorList>
    </citation>
    <scope>NUCLEOTIDE SEQUENCE [LARGE SCALE GENOMIC DNA]</scope>
    <source>
        <strain evidence="1 2">LMTR 13</strain>
    </source>
</reference>
<dbReference type="EMBL" id="CP016428">
    <property type="protein sequence ID" value="ANW00679.1"/>
    <property type="molecule type" value="Genomic_DNA"/>
</dbReference>
<evidence type="ECO:0000313" key="1">
    <source>
        <dbReference type="EMBL" id="ANW00679.1"/>
    </source>
</evidence>
<dbReference type="AlphaFoldDB" id="A0A1B1UD35"/>
<dbReference type="STRING" id="1274631.LMTR13_11370"/>
<gene>
    <name evidence="1" type="ORF">LMTR13_11370</name>
</gene>
<proteinExistence type="predicted"/>
<dbReference type="Proteomes" id="UP000092839">
    <property type="component" value="Chromosome"/>
</dbReference>
<keyword evidence="2" id="KW-1185">Reference proteome</keyword>
<evidence type="ECO:0000313" key="2">
    <source>
        <dbReference type="Proteomes" id="UP000092839"/>
    </source>
</evidence>
<organism evidence="1 2">
    <name type="scientific">Bradyrhizobium icense</name>
    <dbReference type="NCBI Taxonomy" id="1274631"/>
    <lineage>
        <taxon>Bacteria</taxon>
        <taxon>Pseudomonadati</taxon>
        <taxon>Pseudomonadota</taxon>
        <taxon>Alphaproteobacteria</taxon>
        <taxon>Hyphomicrobiales</taxon>
        <taxon>Nitrobacteraceae</taxon>
        <taxon>Bradyrhizobium</taxon>
    </lineage>
</organism>
<protein>
    <submittedName>
        <fullName evidence="1">Uncharacterized protein</fullName>
    </submittedName>
</protein>
<sequence>MATAWIRCYSSVKNFGAIQVCEEPGTDLANVTFSTTERSVVIPEGVKYVGISASADFHYKVGGSTVTAATTDLKVSSSNAPYFVGVSPGQYIAFIAAA</sequence>
<dbReference type="KEGG" id="bic:LMTR13_11370"/>